<dbReference type="GO" id="GO:0000428">
    <property type="term" value="C:DNA-directed RNA polymerase complex"/>
    <property type="evidence" value="ECO:0007669"/>
    <property type="project" value="UniProtKB-KW"/>
</dbReference>
<keyword evidence="3 9" id="KW-0240">DNA-directed RNA polymerase</keyword>
<dbReference type="AlphaFoldDB" id="A0A1K2HVD3"/>
<gene>
    <name evidence="9" type="ORF">SAMN02983003_0647</name>
</gene>
<evidence type="ECO:0000256" key="5">
    <source>
        <dbReference type="ARBA" id="ARBA00022695"/>
    </source>
</evidence>
<keyword evidence="4" id="KW-0808">Transferase</keyword>
<protein>
    <recommendedName>
        <fullName evidence="2">DNA-directed RNA polymerase</fullName>
        <ecNumber evidence="2">2.7.7.6</ecNumber>
    </recommendedName>
</protein>
<dbReference type="PANTHER" id="PTHR10102">
    <property type="entry name" value="DNA-DIRECTED RNA POLYMERASE, MITOCHONDRIAL"/>
    <property type="match status" value="1"/>
</dbReference>
<evidence type="ECO:0000313" key="9">
    <source>
        <dbReference type="EMBL" id="SFZ81709.1"/>
    </source>
</evidence>
<evidence type="ECO:0000256" key="3">
    <source>
        <dbReference type="ARBA" id="ARBA00022478"/>
    </source>
</evidence>
<evidence type="ECO:0000259" key="8">
    <source>
        <dbReference type="Pfam" id="PF00940"/>
    </source>
</evidence>
<dbReference type="Gene3D" id="1.10.150.20">
    <property type="entry name" value="5' to 3' exonuclease, C-terminal subdomain"/>
    <property type="match status" value="1"/>
</dbReference>
<dbReference type="InterPro" id="IPR002092">
    <property type="entry name" value="DNA-dir_Rpol_phage-type"/>
</dbReference>
<dbReference type="EC" id="2.7.7.6" evidence="2"/>
<feature type="domain" description="DNA-directed RNA polymerase C-terminal" evidence="8">
    <location>
        <begin position="196"/>
        <end position="554"/>
    </location>
</feature>
<dbReference type="PROSITE" id="PS00489">
    <property type="entry name" value="RNA_POL_PHAGE_2"/>
    <property type="match status" value="1"/>
</dbReference>
<dbReference type="GO" id="GO:0003899">
    <property type="term" value="F:DNA-directed RNA polymerase activity"/>
    <property type="evidence" value="ECO:0007669"/>
    <property type="project" value="UniProtKB-EC"/>
</dbReference>
<dbReference type="Gene3D" id="1.10.287.260">
    <property type="match status" value="1"/>
</dbReference>
<accession>A0A1K2HVD3</accession>
<dbReference type="PANTHER" id="PTHR10102:SF0">
    <property type="entry name" value="DNA-DIRECTED RNA POLYMERASE, MITOCHONDRIAL"/>
    <property type="match status" value="1"/>
</dbReference>
<dbReference type="GO" id="GO:0003677">
    <property type="term" value="F:DNA binding"/>
    <property type="evidence" value="ECO:0007669"/>
    <property type="project" value="InterPro"/>
</dbReference>
<sequence length="583" mass="65256">MSLSPPAFISHPTILKSAQNLTQSQSKYEGGYYLLNTDLVRTGLHTHTRALEAPVSDCTLHALNAIQRTPWKINGWLLDVMTEAYRSGSKLGGLPYADTVDLPKKSTEEWEAMTEEERNKWKFHLSSIHGHNARMESRRKALLTQIDIAETMRNQPAIWFPHFLDFRTRFYPMPQGLHPQCDDFGKALLEFAEGVELGKRGLFWLCIRAANCFGEDKMSLAARVKWVEEHRVQIIDSAVDPLDGGRFWAEADEPWGFLATCRELHEAWSLVDPTTYVSHQPVPQDGSCNGLQHLSAMGRDPIGARATNVAANKVRQDIYTQVATVVERLVSEDAVAGVALAHEWIGKITRKVVKRAVMTTPYGVTERGIAEQLMNDGHTEGMDKKGQAATYLKDKIVAALDETITSAKGVMAWLQATAMALAEAEKPFDFTTPTGNKVRQSYYTLNRLRLNTIAGKLVLWEEDRTGGLQGRKQMLAAAPNLIHSFDAAHLTMTVNAMAERLGPNVSFAMIHDSFGVHAARVDDLSRCLREQFVVMYQQDWLEILQAEFNAQAEGLAEVPHYSEFIVPGDFDVSECLDSEFFFA</sequence>
<dbReference type="Pfam" id="PF00940">
    <property type="entry name" value="RNA_pol"/>
    <property type="match status" value="1"/>
</dbReference>
<evidence type="ECO:0000313" key="10">
    <source>
        <dbReference type="Proteomes" id="UP000183447"/>
    </source>
</evidence>
<dbReference type="OrthoDB" id="5465434at2"/>
<keyword evidence="6" id="KW-0804">Transcription</keyword>
<keyword evidence="5" id="KW-0548">Nucleotidyltransferase</keyword>
<name>A0A1K2HVD3_9HYPH</name>
<dbReference type="STRING" id="665118.SAMN02983003_0647"/>
<dbReference type="PROSITE" id="PS00900">
    <property type="entry name" value="RNA_POL_PHAGE_1"/>
    <property type="match status" value="1"/>
</dbReference>
<dbReference type="InterPro" id="IPR046950">
    <property type="entry name" value="DNA-dir_Rpol_C_phage-type"/>
</dbReference>
<evidence type="ECO:0000256" key="6">
    <source>
        <dbReference type="ARBA" id="ARBA00023163"/>
    </source>
</evidence>
<dbReference type="InterPro" id="IPR043502">
    <property type="entry name" value="DNA/RNA_pol_sf"/>
</dbReference>
<reference evidence="9 10" key="1">
    <citation type="submission" date="2016-11" db="EMBL/GenBank/DDBJ databases">
        <authorList>
            <person name="Jaros S."/>
            <person name="Januszkiewicz K."/>
            <person name="Wedrychowicz H."/>
        </authorList>
    </citation>
    <scope>NUCLEOTIDE SEQUENCE [LARGE SCALE GENOMIC DNA]</scope>
    <source>
        <strain evidence="9 10">ATCC 23634</strain>
    </source>
</reference>
<evidence type="ECO:0000256" key="4">
    <source>
        <dbReference type="ARBA" id="ARBA00022679"/>
    </source>
</evidence>
<dbReference type="RefSeq" id="WP_084603218.1">
    <property type="nucleotide sequence ID" value="NZ_FPKU01000001.1"/>
</dbReference>
<dbReference type="InterPro" id="IPR024075">
    <property type="entry name" value="DNA-dir_RNA_pol_helix_hairp_sf"/>
</dbReference>
<keyword evidence="10" id="KW-1185">Reference proteome</keyword>
<organism evidence="9 10">
    <name type="scientific">Devosia enhydra</name>
    <dbReference type="NCBI Taxonomy" id="665118"/>
    <lineage>
        <taxon>Bacteria</taxon>
        <taxon>Pseudomonadati</taxon>
        <taxon>Pseudomonadota</taxon>
        <taxon>Alphaproteobacteria</taxon>
        <taxon>Hyphomicrobiales</taxon>
        <taxon>Devosiaceae</taxon>
        <taxon>Devosia</taxon>
    </lineage>
</organism>
<evidence type="ECO:0000256" key="7">
    <source>
        <dbReference type="ARBA" id="ARBA00048552"/>
    </source>
</evidence>
<evidence type="ECO:0000256" key="1">
    <source>
        <dbReference type="ARBA" id="ARBA00009493"/>
    </source>
</evidence>
<dbReference type="GO" id="GO:0006351">
    <property type="term" value="P:DNA-templated transcription"/>
    <property type="evidence" value="ECO:0007669"/>
    <property type="project" value="InterPro"/>
</dbReference>
<proteinExistence type="inferred from homology"/>
<comment type="similarity">
    <text evidence="1">Belongs to the phage and mitochondrial RNA polymerase family.</text>
</comment>
<comment type="catalytic activity">
    <reaction evidence="7">
        <text>RNA(n) + a ribonucleoside 5'-triphosphate = RNA(n+1) + diphosphate</text>
        <dbReference type="Rhea" id="RHEA:21248"/>
        <dbReference type="Rhea" id="RHEA-COMP:14527"/>
        <dbReference type="Rhea" id="RHEA-COMP:17342"/>
        <dbReference type="ChEBI" id="CHEBI:33019"/>
        <dbReference type="ChEBI" id="CHEBI:61557"/>
        <dbReference type="ChEBI" id="CHEBI:140395"/>
        <dbReference type="EC" id="2.7.7.6"/>
    </reaction>
</comment>
<dbReference type="SUPFAM" id="SSF56672">
    <property type="entry name" value="DNA/RNA polymerases"/>
    <property type="match status" value="1"/>
</dbReference>
<dbReference type="Proteomes" id="UP000183447">
    <property type="component" value="Unassembled WGS sequence"/>
</dbReference>
<evidence type="ECO:0000256" key="2">
    <source>
        <dbReference type="ARBA" id="ARBA00012418"/>
    </source>
</evidence>
<dbReference type="EMBL" id="FPKU01000001">
    <property type="protein sequence ID" value="SFZ81709.1"/>
    <property type="molecule type" value="Genomic_DNA"/>
</dbReference>
<dbReference type="Gene3D" id="1.10.287.280">
    <property type="match status" value="1"/>
</dbReference>